<dbReference type="InterPro" id="IPR011856">
    <property type="entry name" value="tRNA_endonuc-like_dom_sf"/>
</dbReference>
<dbReference type="Proteomes" id="UP000294882">
    <property type="component" value="Unassembled WGS sequence"/>
</dbReference>
<proteinExistence type="predicted"/>
<dbReference type="EMBL" id="SOCH01000003">
    <property type="protein sequence ID" value="TDU97783.1"/>
    <property type="molecule type" value="Genomic_DNA"/>
</dbReference>
<gene>
    <name evidence="1" type="ORF">JN03_0299</name>
</gene>
<dbReference type="InterPro" id="IPR011335">
    <property type="entry name" value="Restrct_endonuc-II-like"/>
</dbReference>
<dbReference type="RefSeq" id="WP_134076556.1">
    <property type="nucleotide sequence ID" value="NZ_SOCH01000003.1"/>
</dbReference>
<accession>A0A4V3FMG1</accession>
<reference evidence="1 2" key="1">
    <citation type="submission" date="2019-03" db="EMBL/GenBank/DDBJ databases">
        <title>Genomic Encyclopedia of Archaeal and Bacterial Type Strains, Phase II (KMG-II): from individual species to whole genera.</title>
        <authorList>
            <person name="Goeker M."/>
        </authorList>
    </citation>
    <scope>NUCLEOTIDE SEQUENCE [LARGE SCALE GENOMIC DNA]</scope>
    <source>
        <strain evidence="1 2">ATCC 25591</strain>
    </source>
</reference>
<organism evidence="1 2">
    <name type="scientific">Metamycoplasma hyosynoviae</name>
    <dbReference type="NCBI Taxonomy" id="29559"/>
    <lineage>
        <taxon>Bacteria</taxon>
        <taxon>Bacillati</taxon>
        <taxon>Mycoplasmatota</taxon>
        <taxon>Mycoplasmoidales</taxon>
        <taxon>Metamycoplasmataceae</taxon>
        <taxon>Metamycoplasma</taxon>
    </lineage>
</organism>
<name>A0A4V3FMG1_9BACT</name>
<sequence>MKIKIPTCKKLKINLKYYLINSNPKTFNEWKAKYENLFLKYLKSWMYKENIDFKLIPKYYEVMFYWGFINYKRETKLINLLLKNKYEVKRSNLKLDAIFKVDLIAIKDKTKYFIQLKNTKSNLSKDERMTLIHYSNLKQAIPILVYVKQKDFIFLNLTNNSEIKLLDHY</sequence>
<evidence type="ECO:0000313" key="2">
    <source>
        <dbReference type="Proteomes" id="UP000294882"/>
    </source>
</evidence>
<dbReference type="SUPFAM" id="SSF52980">
    <property type="entry name" value="Restriction endonuclease-like"/>
    <property type="match status" value="1"/>
</dbReference>
<comment type="caution">
    <text evidence="1">The sequence shown here is derived from an EMBL/GenBank/DDBJ whole genome shotgun (WGS) entry which is preliminary data.</text>
</comment>
<evidence type="ECO:0000313" key="1">
    <source>
        <dbReference type="EMBL" id="TDU97783.1"/>
    </source>
</evidence>
<dbReference type="GO" id="GO:0003676">
    <property type="term" value="F:nucleic acid binding"/>
    <property type="evidence" value="ECO:0007669"/>
    <property type="project" value="InterPro"/>
</dbReference>
<dbReference type="AlphaFoldDB" id="A0A4V3FMG1"/>
<protein>
    <submittedName>
        <fullName evidence="1">Uncharacterized protein</fullName>
    </submittedName>
</protein>
<dbReference type="Gene3D" id="3.40.1350.10">
    <property type="match status" value="1"/>
</dbReference>